<sequence length="72" mass="7814">MVIQFLSPLLPGLCLQPGGAMTLPLQYRLVSSGESSSRPPSPLSLGSAPSLVYRRCGGRAQTDWALFRFITY</sequence>
<organism evidence="1 2">
    <name type="scientific">Schizophyllum amplum</name>
    <dbReference type="NCBI Taxonomy" id="97359"/>
    <lineage>
        <taxon>Eukaryota</taxon>
        <taxon>Fungi</taxon>
        <taxon>Dikarya</taxon>
        <taxon>Basidiomycota</taxon>
        <taxon>Agaricomycotina</taxon>
        <taxon>Agaricomycetes</taxon>
        <taxon>Agaricomycetidae</taxon>
        <taxon>Agaricales</taxon>
        <taxon>Schizophyllaceae</taxon>
        <taxon>Schizophyllum</taxon>
    </lineage>
</organism>
<accession>A0A550CS16</accession>
<comment type="caution">
    <text evidence="1">The sequence shown here is derived from an EMBL/GenBank/DDBJ whole genome shotgun (WGS) entry which is preliminary data.</text>
</comment>
<reference evidence="1 2" key="1">
    <citation type="journal article" date="2019" name="New Phytol.">
        <title>Comparative genomics reveals unique wood-decay strategies and fruiting body development in the Schizophyllaceae.</title>
        <authorList>
            <person name="Almasi E."/>
            <person name="Sahu N."/>
            <person name="Krizsan K."/>
            <person name="Balint B."/>
            <person name="Kovacs G.M."/>
            <person name="Kiss B."/>
            <person name="Cseklye J."/>
            <person name="Drula E."/>
            <person name="Henrissat B."/>
            <person name="Nagy I."/>
            <person name="Chovatia M."/>
            <person name="Adam C."/>
            <person name="LaButti K."/>
            <person name="Lipzen A."/>
            <person name="Riley R."/>
            <person name="Grigoriev I.V."/>
            <person name="Nagy L.G."/>
        </authorList>
    </citation>
    <scope>NUCLEOTIDE SEQUENCE [LARGE SCALE GENOMIC DNA]</scope>
    <source>
        <strain evidence="1 2">NL-1724</strain>
    </source>
</reference>
<gene>
    <name evidence="1" type="ORF">BD626DRAFT_479222</name>
</gene>
<evidence type="ECO:0000313" key="2">
    <source>
        <dbReference type="Proteomes" id="UP000320762"/>
    </source>
</evidence>
<dbReference type="EMBL" id="VDMD01000002">
    <property type="protein sequence ID" value="TRM67585.1"/>
    <property type="molecule type" value="Genomic_DNA"/>
</dbReference>
<proteinExistence type="predicted"/>
<evidence type="ECO:0000313" key="1">
    <source>
        <dbReference type="EMBL" id="TRM67585.1"/>
    </source>
</evidence>
<feature type="non-terminal residue" evidence="1">
    <location>
        <position position="72"/>
    </location>
</feature>
<protein>
    <submittedName>
        <fullName evidence="1">Uncharacterized protein</fullName>
    </submittedName>
</protein>
<dbReference type="AlphaFoldDB" id="A0A550CS16"/>
<name>A0A550CS16_9AGAR</name>
<keyword evidence="2" id="KW-1185">Reference proteome</keyword>
<dbReference type="Proteomes" id="UP000320762">
    <property type="component" value="Unassembled WGS sequence"/>
</dbReference>